<gene>
    <name evidence="3" type="ORF">P9A14_18245</name>
</gene>
<evidence type="ECO:0000256" key="2">
    <source>
        <dbReference type="SAM" id="Phobius"/>
    </source>
</evidence>
<dbReference type="AlphaFoldDB" id="A0AAX3T4I0"/>
<name>A0AAX3T4I0_9ACTN</name>
<keyword evidence="2" id="KW-0812">Transmembrane</keyword>
<dbReference type="EMBL" id="CP121270">
    <property type="protein sequence ID" value="WFP24058.1"/>
    <property type="molecule type" value="Genomic_DNA"/>
</dbReference>
<evidence type="ECO:0008006" key="5">
    <source>
        <dbReference type="Google" id="ProtNLM"/>
    </source>
</evidence>
<dbReference type="RefSeq" id="WP_058252369.1">
    <property type="nucleotide sequence ID" value="NZ_CBDRNE010000004.1"/>
</dbReference>
<feature type="region of interest" description="Disordered" evidence="1">
    <location>
        <begin position="1"/>
        <end position="21"/>
    </location>
</feature>
<keyword evidence="2" id="KW-1133">Transmembrane helix</keyword>
<evidence type="ECO:0000256" key="1">
    <source>
        <dbReference type="SAM" id="MobiDB-lite"/>
    </source>
</evidence>
<evidence type="ECO:0000313" key="3">
    <source>
        <dbReference type="EMBL" id="WFP24058.1"/>
    </source>
</evidence>
<keyword evidence="2" id="KW-0472">Membrane</keyword>
<dbReference type="Proteomes" id="UP001213504">
    <property type="component" value="Chromosome"/>
</dbReference>
<proteinExistence type="predicted"/>
<accession>A0AAX3T4I0</accession>
<sequence>MTPPTHTPGVEPVPGRGTTRPIGVRGATIRLAIAAVVLVATLVVVLTLWNSHRTGSDVTESRDQLRAQAGTIVADVFSVDADRWQQDRTRARERVADEFTDSYGAQLDRPPPEGTSSVTWRPEVVSIVAVDAAEGEALLRVVVTVRPAAGPATTVQRTVLARYARSDDTWLLAAADVIG</sequence>
<protein>
    <recommendedName>
        <fullName evidence="5">Mce-associated membrane protein</fullName>
    </recommendedName>
</protein>
<reference evidence="3" key="1">
    <citation type="submission" date="2023-04" db="EMBL/GenBank/DDBJ databases">
        <title>Complete genome sequence of a phthalic acid esters degrading bacterial strain.</title>
        <authorList>
            <person name="Weng L."/>
            <person name="Jia Y."/>
            <person name="Ren L."/>
        </authorList>
    </citation>
    <scope>NUCLEOTIDE SEQUENCE</scope>
    <source>
        <strain evidence="3">RL-LY01</strain>
    </source>
</reference>
<organism evidence="3 4">
    <name type="scientific">Gordonia hongkongensis</name>
    <dbReference type="NCBI Taxonomy" id="1701090"/>
    <lineage>
        <taxon>Bacteria</taxon>
        <taxon>Bacillati</taxon>
        <taxon>Actinomycetota</taxon>
        <taxon>Actinomycetes</taxon>
        <taxon>Mycobacteriales</taxon>
        <taxon>Gordoniaceae</taxon>
        <taxon>Gordonia</taxon>
    </lineage>
</organism>
<feature type="transmembrane region" description="Helical" evidence="2">
    <location>
        <begin position="29"/>
        <end position="49"/>
    </location>
</feature>
<evidence type="ECO:0000313" key="4">
    <source>
        <dbReference type="Proteomes" id="UP001213504"/>
    </source>
</evidence>